<keyword evidence="3" id="KW-1185">Reference proteome</keyword>
<evidence type="ECO:0000256" key="1">
    <source>
        <dbReference type="SAM" id="MobiDB-lite"/>
    </source>
</evidence>
<feature type="compositionally biased region" description="Acidic residues" evidence="1">
    <location>
        <begin position="39"/>
        <end position="50"/>
    </location>
</feature>
<sequence>MPTLTPTLQSGQDGHDNELPSLIEVNASDDEAPLLPEPNDSDSDDEDIPPLDEAFSPVQPSDTFGRVHHPAFFSYVSYDIACQRATKNKACRSTPKVAKSTVQVVVRGDAACGEEVNVFWADSQPPSNEPHRMETIIRNTMSFTQPSDEPNMETAPVEDIAEVPLRPFDRLHHIQAVVRYKQMTESVVKSKAAADTTRGTDAAPSACIWCGCLLAQGSALAMPAWLP</sequence>
<evidence type="ECO:0000313" key="2">
    <source>
        <dbReference type="EMBL" id="KAJ7604999.1"/>
    </source>
</evidence>
<feature type="region of interest" description="Disordered" evidence="1">
    <location>
        <begin position="1"/>
        <end position="62"/>
    </location>
</feature>
<comment type="caution">
    <text evidence="2">The sequence shown here is derived from an EMBL/GenBank/DDBJ whole genome shotgun (WGS) entry which is preliminary data.</text>
</comment>
<reference evidence="2" key="1">
    <citation type="submission" date="2023-03" db="EMBL/GenBank/DDBJ databases">
        <title>Massive genome expansion in bonnet fungi (Mycena s.s.) driven by repeated elements and novel gene families across ecological guilds.</title>
        <authorList>
            <consortium name="Lawrence Berkeley National Laboratory"/>
            <person name="Harder C.B."/>
            <person name="Miyauchi S."/>
            <person name="Viragh M."/>
            <person name="Kuo A."/>
            <person name="Thoen E."/>
            <person name="Andreopoulos B."/>
            <person name="Lu D."/>
            <person name="Skrede I."/>
            <person name="Drula E."/>
            <person name="Henrissat B."/>
            <person name="Morin E."/>
            <person name="Kohler A."/>
            <person name="Barry K."/>
            <person name="LaButti K."/>
            <person name="Morin E."/>
            <person name="Salamov A."/>
            <person name="Lipzen A."/>
            <person name="Mereny Z."/>
            <person name="Hegedus B."/>
            <person name="Baldrian P."/>
            <person name="Stursova M."/>
            <person name="Weitz H."/>
            <person name="Taylor A."/>
            <person name="Grigoriev I.V."/>
            <person name="Nagy L.G."/>
            <person name="Martin F."/>
            <person name="Kauserud H."/>
        </authorList>
    </citation>
    <scope>NUCLEOTIDE SEQUENCE</scope>
    <source>
        <strain evidence="2">9284</strain>
    </source>
</reference>
<feature type="compositionally biased region" description="Polar residues" evidence="1">
    <location>
        <begin position="1"/>
        <end position="12"/>
    </location>
</feature>
<proteinExistence type="predicted"/>
<name>A0AAD7AZ94_9AGAR</name>
<evidence type="ECO:0000313" key="3">
    <source>
        <dbReference type="Proteomes" id="UP001221142"/>
    </source>
</evidence>
<dbReference type="AlphaFoldDB" id="A0AAD7AZ94"/>
<dbReference type="Proteomes" id="UP001221142">
    <property type="component" value="Unassembled WGS sequence"/>
</dbReference>
<gene>
    <name evidence="2" type="ORF">FB45DRAFT_1042837</name>
</gene>
<organism evidence="2 3">
    <name type="scientific">Roridomyces roridus</name>
    <dbReference type="NCBI Taxonomy" id="1738132"/>
    <lineage>
        <taxon>Eukaryota</taxon>
        <taxon>Fungi</taxon>
        <taxon>Dikarya</taxon>
        <taxon>Basidiomycota</taxon>
        <taxon>Agaricomycotina</taxon>
        <taxon>Agaricomycetes</taxon>
        <taxon>Agaricomycetidae</taxon>
        <taxon>Agaricales</taxon>
        <taxon>Marasmiineae</taxon>
        <taxon>Mycenaceae</taxon>
        <taxon>Roridomyces</taxon>
    </lineage>
</organism>
<dbReference type="EMBL" id="JARKIF010000084">
    <property type="protein sequence ID" value="KAJ7604999.1"/>
    <property type="molecule type" value="Genomic_DNA"/>
</dbReference>
<accession>A0AAD7AZ94</accession>
<protein>
    <submittedName>
        <fullName evidence="2">Uncharacterized protein</fullName>
    </submittedName>
</protein>